<name>A0A7X9FS61_9DELT</name>
<keyword evidence="1" id="KW-0732">Signal</keyword>
<reference evidence="2 3" key="1">
    <citation type="journal article" date="2020" name="Biotechnol. Biofuels">
        <title>New insights from the biogas microbiome by comprehensive genome-resolved metagenomics of nearly 1600 species originating from multiple anaerobic digesters.</title>
        <authorList>
            <person name="Campanaro S."/>
            <person name="Treu L."/>
            <person name="Rodriguez-R L.M."/>
            <person name="Kovalovszki A."/>
            <person name="Ziels R.M."/>
            <person name="Maus I."/>
            <person name="Zhu X."/>
            <person name="Kougias P.G."/>
            <person name="Basile A."/>
            <person name="Luo G."/>
            <person name="Schluter A."/>
            <person name="Konstantinidis K.T."/>
            <person name="Angelidaki I."/>
        </authorList>
    </citation>
    <scope>NUCLEOTIDE SEQUENCE [LARGE SCALE GENOMIC DNA]</scope>
    <source>
        <strain evidence="2">AS27yjCOA_65</strain>
    </source>
</reference>
<evidence type="ECO:0000313" key="2">
    <source>
        <dbReference type="EMBL" id="NMC63323.1"/>
    </source>
</evidence>
<sequence>MYYKNNIRKIIVMILVIGTLSSCNTMAKVLNPFQETPGPEAYLGEKNDKALAEDTQKADKARAALEAMSSYQRTHAPQPYNPVIQPAVVRLMWIPDHLNKYGDLVPSHYYYLKVKSDEFAAQDAFELEGQLHKKGVGPDSSIPFAYEKDAEQ</sequence>
<feature type="signal peptide" evidence="1">
    <location>
        <begin position="1"/>
        <end position="27"/>
    </location>
</feature>
<accession>A0A7X9FS61</accession>
<dbReference type="EMBL" id="JAAZON010000410">
    <property type="protein sequence ID" value="NMC63323.1"/>
    <property type="molecule type" value="Genomic_DNA"/>
</dbReference>
<proteinExistence type="predicted"/>
<evidence type="ECO:0000313" key="3">
    <source>
        <dbReference type="Proteomes" id="UP000524246"/>
    </source>
</evidence>
<gene>
    <name evidence="2" type="ORF">GYA55_09170</name>
</gene>
<dbReference type="AlphaFoldDB" id="A0A7X9FS61"/>
<evidence type="ECO:0000256" key="1">
    <source>
        <dbReference type="SAM" id="SignalP"/>
    </source>
</evidence>
<organism evidence="2 3">
    <name type="scientific">SAR324 cluster bacterium</name>
    <dbReference type="NCBI Taxonomy" id="2024889"/>
    <lineage>
        <taxon>Bacteria</taxon>
        <taxon>Deltaproteobacteria</taxon>
        <taxon>SAR324 cluster</taxon>
    </lineage>
</organism>
<feature type="chain" id="PRO_5031123732" evidence="1">
    <location>
        <begin position="28"/>
        <end position="152"/>
    </location>
</feature>
<comment type="caution">
    <text evidence="2">The sequence shown here is derived from an EMBL/GenBank/DDBJ whole genome shotgun (WGS) entry which is preliminary data.</text>
</comment>
<dbReference type="PROSITE" id="PS51257">
    <property type="entry name" value="PROKAR_LIPOPROTEIN"/>
    <property type="match status" value="1"/>
</dbReference>
<protein>
    <submittedName>
        <fullName evidence="2">Uncharacterized protein</fullName>
    </submittedName>
</protein>
<dbReference type="Proteomes" id="UP000524246">
    <property type="component" value="Unassembled WGS sequence"/>
</dbReference>